<organism evidence="3 4">
    <name type="scientific">Acrobeloides nanus</name>
    <dbReference type="NCBI Taxonomy" id="290746"/>
    <lineage>
        <taxon>Eukaryota</taxon>
        <taxon>Metazoa</taxon>
        <taxon>Ecdysozoa</taxon>
        <taxon>Nematoda</taxon>
        <taxon>Chromadorea</taxon>
        <taxon>Rhabditida</taxon>
        <taxon>Tylenchina</taxon>
        <taxon>Cephalobomorpha</taxon>
        <taxon>Cephaloboidea</taxon>
        <taxon>Cephalobidae</taxon>
        <taxon>Acrobeloides</taxon>
    </lineage>
</organism>
<dbReference type="WBParaSite" id="ACRNAN_scaffold6183.g31871.t1">
    <property type="protein sequence ID" value="ACRNAN_scaffold6183.g31871.t1"/>
    <property type="gene ID" value="ACRNAN_scaffold6183.g31871"/>
</dbReference>
<evidence type="ECO:0000256" key="2">
    <source>
        <dbReference type="SAM" id="SignalP"/>
    </source>
</evidence>
<sequence length="207" mass="24101">MGPHLPIICLFFAIIIGNIQCTDIQLDEYIRDMKNLKADFDDIHNKYIESTSNETGSNETLSIREQQINDFRNKVSHLLNKYKGQEALIKGAIDRSNHEVYRVFNELQQIDAQLGLIRHQINENVITRDIAQQNLNRQHAEIHQKKAVPWVNVLGEAVQWLQRLQIPLEEANVQTVENPSLYFAHKLELVYANSAREYEKLLQELML</sequence>
<keyword evidence="1" id="KW-0175">Coiled coil</keyword>
<accession>A0A914E8U8</accession>
<dbReference type="AlphaFoldDB" id="A0A914E8U8"/>
<evidence type="ECO:0000313" key="4">
    <source>
        <dbReference type="WBParaSite" id="ACRNAN_scaffold6183.g31871.t1"/>
    </source>
</evidence>
<feature type="signal peptide" evidence="2">
    <location>
        <begin position="1"/>
        <end position="21"/>
    </location>
</feature>
<reference evidence="4" key="1">
    <citation type="submission" date="2022-11" db="UniProtKB">
        <authorList>
            <consortium name="WormBaseParasite"/>
        </authorList>
    </citation>
    <scope>IDENTIFICATION</scope>
</reference>
<feature type="chain" id="PRO_5037021352" evidence="2">
    <location>
        <begin position="22"/>
        <end position="207"/>
    </location>
</feature>
<dbReference type="Proteomes" id="UP000887540">
    <property type="component" value="Unplaced"/>
</dbReference>
<evidence type="ECO:0000256" key="1">
    <source>
        <dbReference type="SAM" id="Coils"/>
    </source>
</evidence>
<feature type="coiled-coil region" evidence="1">
    <location>
        <begin position="19"/>
        <end position="46"/>
    </location>
</feature>
<keyword evidence="2" id="KW-0732">Signal</keyword>
<keyword evidence="3" id="KW-1185">Reference proteome</keyword>
<evidence type="ECO:0000313" key="3">
    <source>
        <dbReference type="Proteomes" id="UP000887540"/>
    </source>
</evidence>
<protein>
    <submittedName>
        <fullName evidence="4">Uncharacterized protein</fullName>
    </submittedName>
</protein>
<name>A0A914E8U8_9BILA</name>
<proteinExistence type="predicted"/>